<organism evidence="2 3">
    <name type="scientific">Pirellulimonas nuda</name>
    <dbReference type="NCBI Taxonomy" id="2528009"/>
    <lineage>
        <taxon>Bacteria</taxon>
        <taxon>Pseudomonadati</taxon>
        <taxon>Planctomycetota</taxon>
        <taxon>Planctomycetia</taxon>
        <taxon>Pirellulales</taxon>
        <taxon>Lacipirellulaceae</taxon>
        <taxon>Pirellulimonas</taxon>
    </lineage>
</organism>
<keyword evidence="2" id="KW-0413">Isomerase</keyword>
<evidence type="ECO:0000313" key="2">
    <source>
        <dbReference type="EMBL" id="QDU89348.1"/>
    </source>
</evidence>
<dbReference type="InterPro" id="IPR001509">
    <property type="entry name" value="Epimerase_deHydtase"/>
</dbReference>
<dbReference type="AlphaFoldDB" id="A0A518DCY7"/>
<dbReference type="Proteomes" id="UP000317429">
    <property type="component" value="Chromosome"/>
</dbReference>
<gene>
    <name evidence="2" type="ORF">Pla175_27370</name>
</gene>
<dbReference type="EC" id="5.1.3.2" evidence="2"/>
<name>A0A518DCY7_9BACT</name>
<dbReference type="Pfam" id="PF01370">
    <property type="entry name" value="Epimerase"/>
    <property type="match status" value="1"/>
</dbReference>
<dbReference type="GO" id="GO:0003978">
    <property type="term" value="F:UDP-glucose 4-epimerase activity"/>
    <property type="evidence" value="ECO:0007669"/>
    <property type="project" value="UniProtKB-EC"/>
</dbReference>
<sequence>MRLLSGLRPGAYRFRPSKLSPLACMKIVLTGASSFTGSWFVRALVEAGHEVCATMTRPSADSYEGLRGRRITMLPDACRLLFGCRFGDATMVDLIRDFRPDVLCHHGAEVTDYKSPEFDYATALQHNTRNLNTVIRALVESGCRRIVITGSVFEEHEGAGSEPMGSFSPYGLSKALTASTFRFFAEQHRMALGKFVISNPFGPLEEPRFTAYLMRCWQAGEVARVQTPAYVRDNVHVSLLAKAYATFVGGLPEDSGYSTRNPSGYVESQGAFATRFAKEIGTRLSLPCGLELADQIDFSEPRVRINTMPADDGTLDWCESEAWDQVADYYQCPDEPARDRGA</sequence>
<feature type="domain" description="NAD-dependent epimerase/dehydratase" evidence="1">
    <location>
        <begin position="27"/>
        <end position="246"/>
    </location>
</feature>
<dbReference type="EMBL" id="CP036291">
    <property type="protein sequence ID" value="QDU89348.1"/>
    <property type="molecule type" value="Genomic_DNA"/>
</dbReference>
<keyword evidence="3" id="KW-1185">Reference proteome</keyword>
<proteinExistence type="predicted"/>
<protein>
    <submittedName>
        <fullName evidence="2">UDP-glucose 4-epimerase</fullName>
        <ecNumber evidence="2">5.1.3.2</ecNumber>
    </submittedName>
</protein>
<evidence type="ECO:0000259" key="1">
    <source>
        <dbReference type="Pfam" id="PF01370"/>
    </source>
</evidence>
<dbReference type="SUPFAM" id="SSF51735">
    <property type="entry name" value="NAD(P)-binding Rossmann-fold domains"/>
    <property type="match status" value="1"/>
</dbReference>
<accession>A0A518DCY7</accession>
<dbReference type="Gene3D" id="3.40.50.720">
    <property type="entry name" value="NAD(P)-binding Rossmann-like Domain"/>
    <property type="match status" value="1"/>
</dbReference>
<dbReference type="InterPro" id="IPR036291">
    <property type="entry name" value="NAD(P)-bd_dom_sf"/>
</dbReference>
<evidence type="ECO:0000313" key="3">
    <source>
        <dbReference type="Proteomes" id="UP000317429"/>
    </source>
</evidence>
<dbReference type="KEGG" id="pnd:Pla175_27370"/>
<reference evidence="2 3" key="1">
    <citation type="submission" date="2019-02" db="EMBL/GenBank/DDBJ databases">
        <title>Deep-cultivation of Planctomycetes and their phenomic and genomic characterization uncovers novel biology.</title>
        <authorList>
            <person name="Wiegand S."/>
            <person name="Jogler M."/>
            <person name="Boedeker C."/>
            <person name="Pinto D."/>
            <person name="Vollmers J."/>
            <person name="Rivas-Marin E."/>
            <person name="Kohn T."/>
            <person name="Peeters S.H."/>
            <person name="Heuer A."/>
            <person name="Rast P."/>
            <person name="Oberbeckmann S."/>
            <person name="Bunk B."/>
            <person name="Jeske O."/>
            <person name="Meyerdierks A."/>
            <person name="Storesund J.E."/>
            <person name="Kallscheuer N."/>
            <person name="Luecker S."/>
            <person name="Lage O.M."/>
            <person name="Pohl T."/>
            <person name="Merkel B.J."/>
            <person name="Hornburger P."/>
            <person name="Mueller R.-W."/>
            <person name="Bruemmer F."/>
            <person name="Labrenz M."/>
            <person name="Spormann A.M."/>
            <person name="Op den Camp H."/>
            <person name="Overmann J."/>
            <person name="Amann R."/>
            <person name="Jetten M.S.M."/>
            <person name="Mascher T."/>
            <person name="Medema M.H."/>
            <person name="Devos D.P."/>
            <person name="Kaster A.-K."/>
            <person name="Ovreas L."/>
            <person name="Rohde M."/>
            <person name="Galperin M.Y."/>
            <person name="Jogler C."/>
        </authorList>
    </citation>
    <scope>NUCLEOTIDE SEQUENCE [LARGE SCALE GENOMIC DNA]</scope>
    <source>
        <strain evidence="2 3">Pla175</strain>
    </source>
</reference>